<evidence type="ECO:0000313" key="8">
    <source>
        <dbReference type="EMBL" id="TFB28356.1"/>
    </source>
</evidence>
<keyword evidence="2" id="KW-0805">Transcription regulation</keyword>
<dbReference type="SUPFAM" id="SSF88946">
    <property type="entry name" value="Sigma2 domain of RNA polymerase sigma factors"/>
    <property type="match status" value="1"/>
</dbReference>
<dbReference type="GO" id="GO:0006352">
    <property type="term" value="P:DNA-templated transcription initiation"/>
    <property type="evidence" value="ECO:0007669"/>
    <property type="project" value="InterPro"/>
</dbReference>
<dbReference type="InterPro" id="IPR013325">
    <property type="entry name" value="RNA_pol_sigma_r2"/>
</dbReference>
<accession>A0A497XLQ4</accession>
<dbReference type="InterPro" id="IPR013249">
    <property type="entry name" value="RNA_pol_sigma70_r4_t2"/>
</dbReference>
<evidence type="ECO:0000256" key="1">
    <source>
        <dbReference type="ARBA" id="ARBA00010641"/>
    </source>
</evidence>
<evidence type="ECO:0000259" key="6">
    <source>
        <dbReference type="Pfam" id="PF08281"/>
    </source>
</evidence>
<dbReference type="InterPro" id="IPR036388">
    <property type="entry name" value="WH-like_DNA-bd_sf"/>
</dbReference>
<comment type="similarity">
    <text evidence="1">Belongs to the sigma-70 factor family. ECF subfamily.</text>
</comment>
<dbReference type="SUPFAM" id="SSF88659">
    <property type="entry name" value="Sigma3 and sigma4 domains of RNA polymerase sigma factors"/>
    <property type="match status" value="1"/>
</dbReference>
<reference evidence="7 9" key="1">
    <citation type="submission" date="2018-10" db="EMBL/GenBank/DDBJ databases">
        <title>Genomic Encyclopedia of Archaeal and Bacterial Type Strains, Phase II (KMG-II): from individual species to whole genera.</title>
        <authorList>
            <person name="Goeker M."/>
        </authorList>
    </citation>
    <scope>NUCLEOTIDE SEQUENCE [LARGE SCALE GENOMIC DNA]</scope>
    <source>
        <strain evidence="7 9">DSM 19624</strain>
    </source>
</reference>
<keyword evidence="10" id="KW-1185">Reference proteome</keyword>
<evidence type="ECO:0000313" key="9">
    <source>
        <dbReference type="Proteomes" id="UP000273898"/>
    </source>
</evidence>
<dbReference type="RefSeq" id="WP_121287974.1">
    <property type="nucleotide sequence ID" value="NZ_RCCK01000016.1"/>
</dbReference>
<dbReference type="AlphaFoldDB" id="A0A497XLQ4"/>
<sequence length="195" mass="22961">MFSKPKSEYELISGWRNGNEKAFDQLFKFHFYKLNQFALRHTGDPELSEELVMDIMLKVWQKRDKLEQEQASLAPFLFHTLKAAIIDNYRKKRVALIHIEEIKEEPKHSAQSDDNLLATELSDLYQTSLRYLSPKKRLVLEMRKEQGMSYKMIATELNISVKTVDSYLSEAVLHVKEYLRKHTDIALLIIILFIL</sequence>
<dbReference type="NCBIfam" id="TIGR02937">
    <property type="entry name" value="sigma70-ECF"/>
    <property type="match status" value="1"/>
</dbReference>
<feature type="domain" description="RNA polymerase sigma factor 70 region 4 type 2" evidence="6">
    <location>
        <begin position="125"/>
        <end position="174"/>
    </location>
</feature>
<evidence type="ECO:0000259" key="5">
    <source>
        <dbReference type="Pfam" id="PF04542"/>
    </source>
</evidence>
<dbReference type="Pfam" id="PF04542">
    <property type="entry name" value="Sigma70_r2"/>
    <property type="match status" value="1"/>
</dbReference>
<dbReference type="InterPro" id="IPR039425">
    <property type="entry name" value="RNA_pol_sigma-70-like"/>
</dbReference>
<evidence type="ECO:0000313" key="10">
    <source>
        <dbReference type="Proteomes" id="UP000297429"/>
    </source>
</evidence>
<comment type="caution">
    <text evidence="7">The sequence shown here is derived from an EMBL/GenBank/DDBJ whole genome shotgun (WGS) entry which is preliminary data.</text>
</comment>
<dbReference type="Proteomes" id="UP000273898">
    <property type="component" value="Unassembled WGS sequence"/>
</dbReference>
<dbReference type="InterPro" id="IPR014284">
    <property type="entry name" value="RNA_pol_sigma-70_dom"/>
</dbReference>
<dbReference type="GO" id="GO:0003677">
    <property type="term" value="F:DNA binding"/>
    <property type="evidence" value="ECO:0007669"/>
    <property type="project" value="InterPro"/>
</dbReference>
<dbReference type="EMBL" id="SOPX01000006">
    <property type="protein sequence ID" value="TFB28356.1"/>
    <property type="molecule type" value="Genomic_DNA"/>
</dbReference>
<dbReference type="PANTHER" id="PTHR43133">
    <property type="entry name" value="RNA POLYMERASE ECF-TYPE SIGMA FACTO"/>
    <property type="match status" value="1"/>
</dbReference>
<gene>
    <name evidence="7" type="ORF">BCL90_5181</name>
    <name evidence="8" type="ORF">E3V97_23015</name>
</gene>
<protein>
    <submittedName>
        <fullName evidence="7">RNA polymerase sigma-70 factor (ECF subfamily)</fullName>
    </submittedName>
    <submittedName>
        <fullName evidence="8">Sigma-70 family RNA polymerase sigma factor</fullName>
    </submittedName>
</protein>
<feature type="domain" description="RNA polymerase sigma-70 region 2" evidence="5">
    <location>
        <begin position="36"/>
        <end position="93"/>
    </location>
</feature>
<dbReference type="PANTHER" id="PTHR43133:SF46">
    <property type="entry name" value="RNA POLYMERASE SIGMA-70 FACTOR ECF SUBFAMILY"/>
    <property type="match status" value="1"/>
</dbReference>
<evidence type="ECO:0000256" key="2">
    <source>
        <dbReference type="ARBA" id="ARBA00023015"/>
    </source>
</evidence>
<dbReference type="Proteomes" id="UP000297429">
    <property type="component" value="Unassembled WGS sequence"/>
</dbReference>
<evidence type="ECO:0000256" key="3">
    <source>
        <dbReference type="ARBA" id="ARBA00023082"/>
    </source>
</evidence>
<dbReference type="Gene3D" id="1.10.1740.10">
    <property type="match status" value="1"/>
</dbReference>
<dbReference type="OrthoDB" id="711087at2"/>
<dbReference type="GO" id="GO:0016987">
    <property type="term" value="F:sigma factor activity"/>
    <property type="evidence" value="ECO:0007669"/>
    <property type="project" value="UniProtKB-KW"/>
</dbReference>
<reference evidence="8 10" key="2">
    <citation type="submission" date="2019-03" db="EMBL/GenBank/DDBJ databases">
        <authorList>
            <person name="He R.-H."/>
        </authorList>
    </citation>
    <scope>NUCLEOTIDE SEQUENCE [LARGE SCALE GENOMIC DNA]</scope>
    <source>
        <strain evidence="8 10">DSM 19624</strain>
    </source>
</reference>
<dbReference type="InterPro" id="IPR007627">
    <property type="entry name" value="RNA_pol_sigma70_r2"/>
</dbReference>
<evidence type="ECO:0000313" key="7">
    <source>
        <dbReference type="EMBL" id="RLJ69583.1"/>
    </source>
</evidence>
<organism evidence="7 9">
    <name type="scientific">Pedobacter alluvionis</name>
    <dbReference type="NCBI Taxonomy" id="475253"/>
    <lineage>
        <taxon>Bacteria</taxon>
        <taxon>Pseudomonadati</taxon>
        <taxon>Bacteroidota</taxon>
        <taxon>Sphingobacteriia</taxon>
        <taxon>Sphingobacteriales</taxon>
        <taxon>Sphingobacteriaceae</taxon>
        <taxon>Pedobacter</taxon>
    </lineage>
</organism>
<keyword evidence="4" id="KW-0804">Transcription</keyword>
<evidence type="ECO:0000256" key="4">
    <source>
        <dbReference type="ARBA" id="ARBA00023163"/>
    </source>
</evidence>
<dbReference type="EMBL" id="RCCK01000016">
    <property type="protein sequence ID" value="RLJ69583.1"/>
    <property type="molecule type" value="Genomic_DNA"/>
</dbReference>
<proteinExistence type="inferred from homology"/>
<dbReference type="Gene3D" id="1.10.10.10">
    <property type="entry name" value="Winged helix-like DNA-binding domain superfamily/Winged helix DNA-binding domain"/>
    <property type="match status" value="1"/>
</dbReference>
<keyword evidence="3" id="KW-0731">Sigma factor</keyword>
<name>A0A497XLQ4_9SPHI</name>
<dbReference type="InterPro" id="IPR013324">
    <property type="entry name" value="RNA_pol_sigma_r3/r4-like"/>
</dbReference>
<dbReference type="Pfam" id="PF08281">
    <property type="entry name" value="Sigma70_r4_2"/>
    <property type="match status" value="1"/>
</dbReference>